<dbReference type="OrthoDB" id="3942467at2759"/>
<feature type="region of interest" description="Disordered" evidence="1">
    <location>
        <begin position="22"/>
        <end position="80"/>
    </location>
</feature>
<name>A0A9P4RAF9_9PLEO</name>
<comment type="caution">
    <text evidence="2">The sequence shown here is derived from an EMBL/GenBank/DDBJ whole genome shotgun (WGS) entry which is preliminary data.</text>
</comment>
<reference evidence="2" key="1">
    <citation type="journal article" date="2020" name="Stud. Mycol.">
        <title>101 Dothideomycetes genomes: a test case for predicting lifestyles and emergence of pathogens.</title>
        <authorList>
            <person name="Haridas S."/>
            <person name="Albert R."/>
            <person name="Binder M."/>
            <person name="Bloem J."/>
            <person name="Labutti K."/>
            <person name="Salamov A."/>
            <person name="Andreopoulos B."/>
            <person name="Baker S."/>
            <person name="Barry K."/>
            <person name="Bills G."/>
            <person name="Bluhm B."/>
            <person name="Cannon C."/>
            <person name="Castanera R."/>
            <person name="Culley D."/>
            <person name="Daum C."/>
            <person name="Ezra D."/>
            <person name="Gonzalez J."/>
            <person name="Henrissat B."/>
            <person name="Kuo A."/>
            <person name="Liang C."/>
            <person name="Lipzen A."/>
            <person name="Lutzoni F."/>
            <person name="Magnuson J."/>
            <person name="Mondo S."/>
            <person name="Nolan M."/>
            <person name="Ohm R."/>
            <person name="Pangilinan J."/>
            <person name="Park H.-J."/>
            <person name="Ramirez L."/>
            <person name="Alfaro M."/>
            <person name="Sun H."/>
            <person name="Tritt A."/>
            <person name="Yoshinaga Y."/>
            <person name="Zwiers L.-H."/>
            <person name="Turgeon B."/>
            <person name="Goodwin S."/>
            <person name="Spatafora J."/>
            <person name="Crous P."/>
            <person name="Grigoriev I."/>
        </authorList>
    </citation>
    <scope>NUCLEOTIDE SEQUENCE</scope>
    <source>
        <strain evidence="2">CBS 125425</strain>
    </source>
</reference>
<evidence type="ECO:0000256" key="1">
    <source>
        <dbReference type="SAM" id="MobiDB-lite"/>
    </source>
</evidence>
<gene>
    <name evidence="2" type="ORF">EJ04DRAFT_259100</name>
</gene>
<keyword evidence="3" id="KW-1185">Reference proteome</keyword>
<organism evidence="2 3">
    <name type="scientific">Polyplosphaeria fusca</name>
    <dbReference type="NCBI Taxonomy" id="682080"/>
    <lineage>
        <taxon>Eukaryota</taxon>
        <taxon>Fungi</taxon>
        <taxon>Dikarya</taxon>
        <taxon>Ascomycota</taxon>
        <taxon>Pezizomycotina</taxon>
        <taxon>Dothideomycetes</taxon>
        <taxon>Pleosporomycetidae</taxon>
        <taxon>Pleosporales</taxon>
        <taxon>Tetraplosphaeriaceae</taxon>
        <taxon>Polyplosphaeria</taxon>
    </lineage>
</organism>
<dbReference type="EMBL" id="ML996102">
    <property type="protein sequence ID" value="KAF2739853.1"/>
    <property type="molecule type" value="Genomic_DNA"/>
</dbReference>
<accession>A0A9P4RAF9</accession>
<feature type="region of interest" description="Disordered" evidence="1">
    <location>
        <begin position="176"/>
        <end position="237"/>
    </location>
</feature>
<proteinExistence type="predicted"/>
<evidence type="ECO:0000313" key="3">
    <source>
        <dbReference type="Proteomes" id="UP000799444"/>
    </source>
</evidence>
<feature type="compositionally biased region" description="Acidic residues" evidence="1">
    <location>
        <begin position="54"/>
        <end position="70"/>
    </location>
</feature>
<dbReference type="AlphaFoldDB" id="A0A9P4RAF9"/>
<feature type="compositionally biased region" description="Low complexity" evidence="1">
    <location>
        <begin position="184"/>
        <end position="193"/>
    </location>
</feature>
<dbReference type="Proteomes" id="UP000799444">
    <property type="component" value="Unassembled WGS sequence"/>
</dbReference>
<feature type="compositionally biased region" description="Pro residues" evidence="1">
    <location>
        <begin position="26"/>
        <end position="37"/>
    </location>
</feature>
<protein>
    <submittedName>
        <fullName evidence="2">Uncharacterized protein</fullName>
    </submittedName>
</protein>
<evidence type="ECO:0000313" key="2">
    <source>
        <dbReference type="EMBL" id="KAF2739853.1"/>
    </source>
</evidence>
<sequence>MDPAHNRAFLLAKIITHIFPESRTPLPEPDVNMPPPSYEQVVDPNAPLPNMENPYDEEDSDSEVEELEAEAEAKRRAAAQADADNNDITITVNSAIHVRGHGNVLGAMSEERIQDILKELLRVEEGHRANVSLAATRRPRIHLTVTCPMTVTGDRNIVSPNLGDVAKFMSAHKERVARGGGSGANAAGAQGSSDTSTPEMVDAGELGEGSGGRGVKREAEEDVEVGSSTKRLSVPRA</sequence>